<dbReference type="InterPro" id="IPR017853">
    <property type="entry name" value="GH"/>
</dbReference>
<feature type="domain" description="Glycosyl hydrolase-like 10" evidence="2">
    <location>
        <begin position="28"/>
        <end position="297"/>
    </location>
</feature>
<accession>A0AB33ITR7</accession>
<dbReference type="SUPFAM" id="SSF51445">
    <property type="entry name" value="(Trans)glycosidases"/>
    <property type="match status" value="1"/>
</dbReference>
<dbReference type="InterPro" id="IPR052177">
    <property type="entry name" value="Divisome_Glycosyl_Hydrolase"/>
</dbReference>
<organism evidence="3">
    <name type="scientific">Prevotella sp. GTC17254</name>
    <dbReference type="NCBI Taxonomy" id="3236794"/>
    <lineage>
        <taxon>Bacteria</taxon>
        <taxon>Pseudomonadati</taxon>
        <taxon>Bacteroidota</taxon>
        <taxon>Bacteroidia</taxon>
        <taxon>Bacteroidales</taxon>
        <taxon>Prevotellaceae</taxon>
        <taxon>Prevotella</taxon>
    </lineage>
</organism>
<dbReference type="EMBL" id="AP035786">
    <property type="protein sequence ID" value="BFO73143.1"/>
    <property type="molecule type" value="Genomic_DNA"/>
</dbReference>
<dbReference type="InterPro" id="IPR003790">
    <property type="entry name" value="GHL10"/>
</dbReference>
<reference evidence="3" key="1">
    <citation type="submission" date="2024-07" db="EMBL/GenBank/DDBJ databases">
        <title>Complete genome sequence of Prevotella sp. YM-2024 GTC17254.</title>
        <authorList>
            <person name="Hayashi M."/>
            <person name="Muto Y."/>
            <person name="Tanaka K."/>
            <person name="Niwa H."/>
        </authorList>
    </citation>
    <scope>NUCLEOTIDE SEQUENCE</scope>
    <source>
        <strain evidence="3">GTC17254</strain>
    </source>
</reference>
<sequence>MNRIITIIITLFLVCFDSSALAQKSKYEVRAVWLTTIGGLDWPHRYARSASSIEAQKQELIQILDKLQDAGINTVLLQTRIRGTVIYPSRYEPWDGCASGIPGLSPGYDPLQFAIEECHKRGMELQAWIVTIPVGKWNGAGIKNLRSKRVTSLKKIGDEGYMNPEDTRTAIYLSKICGEIVDNYDVDGIHLDYIRYPETWNIKVSKDQARRHITDIVNSIHQTVKSKKPWVKLSCSPVGKADDLTRYESYGWNAYNKVCQDAQGWLRNGLMDELFPMMYFRGNQFYPFAIDWAEQSNGRIIVPGLGIYFMSPKEKNWDSNVIEREMHVLRSYNLGYAFFRSKFFTDNLKGIYDFTVKFNQHPTLVPPMTWASNHIPTAPENLRLEKQTLKWEKEDDTYYNIYSSDTWPVDISDGNNLIAAKVGSDHLEIDNPDMYYAVTTMNRYGTESQPSTVGQASPKQTVNVSLPCNGQKVTIPTSYLQDEPSFTVAITSLTGVLLSTAHVSNNSVDVRQLANGSYILRTLSANGQSHRIGYFTIKR</sequence>
<dbReference type="PANTHER" id="PTHR43405:SF1">
    <property type="entry name" value="GLYCOSYL HYDROLASE DIGH"/>
    <property type="match status" value="1"/>
</dbReference>
<keyword evidence="1" id="KW-0732">Signal</keyword>
<evidence type="ECO:0000313" key="3">
    <source>
        <dbReference type="EMBL" id="BFO73143.1"/>
    </source>
</evidence>
<evidence type="ECO:0000256" key="1">
    <source>
        <dbReference type="ARBA" id="ARBA00022729"/>
    </source>
</evidence>
<name>A0AB33ITR7_9BACT</name>
<dbReference type="AlphaFoldDB" id="A0AB33ITR7"/>
<protein>
    <submittedName>
        <fullName evidence="3">Family 10 glycosylhydrolase</fullName>
    </submittedName>
</protein>
<proteinExistence type="predicted"/>
<dbReference type="PANTHER" id="PTHR43405">
    <property type="entry name" value="GLYCOSYL HYDROLASE DIGH"/>
    <property type="match status" value="1"/>
</dbReference>
<evidence type="ECO:0000259" key="2">
    <source>
        <dbReference type="Pfam" id="PF02638"/>
    </source>
</evidence>
<dbReference type="Pfam" id="PF02638">
    <property type="entry name" value="GHL10"/>
    <property type="match status" value="1"/>
</dbReference>
<dbReference type="Gene3D" id="3.20.20.80">
    <property type="entry name" value="Glycosidases"/>
    <property type="match status" value="2"/>
</dbReference>
<gene>
    <name evidence="3" type="ORF">GTC17254_07400</name>
</gene>